<evidence type="ECO:0000256" key="1">
    <source>
        <dbReference type="ARBA" id="ARBA00023115"/>
    </source>
</evidence>
<proteinExistence type="predicted"/>
<evidence type="ECO:0000313" key="3">
    <source>
        <dbReference type="Proteomes" id="UP000238164"/>
    </source>
</evidence>
<keyword evidence="3" id="KW-1185">Reference proteome</keyword>
<dbReference type="CDD" id="cd02440">
    <property type="entry name" value="AdoMet_MTases"/>
    <property type="match status" value="1"/>
</dbReference>
<evidence type="ECO:0008006" key="4">
    <source>
        <dbReference type="Google" id="ProtNLM"/>
    </source>
</evidence>
<dbReference type="Gene3D" id="3.40.50.150">
    <property type="entry name" value="Vaccinia Virus protein VP39"/>
    <property type="match status" value="1"/>
</dbReference>
<keyword evidence="1" id="KW-0620">Polyamine biosynthesis</keyword>
<dbReference type="Proteomes" id="UP000238164">
    <property type="component" value="Chromosome 1"/>
</dbReference>
<dbReference type="GO" id="GO:0006596">
    <property type="term" value="P:polyamine biosynthetic process"/>
    <property type="evidence" value="ECO:0007669"/>
    <property type="project" value="UniProtKB-KW"/>
</dbReference>
<accession>A0A2N9JBR1</accession>
<dbReference type="PANTHER" id="PTHR43317:SF1">
    <property type="entry name" value="THERMOSPERMINE SYNTHASE ACAULIS5"/>
    <property type="match status" value="1"/>
</dbReference>
<gene>
    <name evidence="2" type="ORF">MPLG2_0157</name>
</gene>
<evidence type="ECO:0000313" key="2">
    <source>
        <dbReference type="EMBL" id="SPD85193.1"/>
    </source>
</evidence>
<protein>
    <recommendedName>
        <fullName evidence="4">Spermidine synthase</fullName>
    </recommendedName>
</protein>
<dbReference type="KEGG" id="mgg:MPLG2_0157"/>
<dbReference type="InterPro" id="IPR029063">
    <property type="entry name" value="SAM-dependent_MTases_sf"/>
</dbReference>
<organism evidence="2 3">
    <name type="scientific">Micropruina glycogenica</name>
    <dbReference type="NCBI Taxonomy" id="75385"/>
    <lineage>
        <taxon>Bacteria</taxon>
        <taxon>Bacillati</taxon>
        <taxon>Actinomycetota</taxon>
        <taxon>Actinomycetes</taxon>
        <taxon>Propionibacteriales</taxon>
        <taxon>Nocardioidaceae</taxon>
        <taxon>Micropruina</taxon>
    </lineage>
</organism>
<dbReference type="RefSeq" id="WP_231935733.1">
    <property type="nucleotide sequence ID" value="NZ_BAAAGO010000016.1"/>
</dbReference>
<dbReference type="AlphaFoldDB" id="A0A2N9JBR1"/>
<dbReference type="EMBL" id="LT985188">
    <property type="protein sequence ID" value="SPD85193.1"/>
    <property type="molecule type" value="Genomic_DNA"/>
</dbReference>
<dbReference type="NCBIfam" id="NF037959">
    <property type="entry name" value="MFS_SpdSyn"/>
    <property type="match status" value="1"/>
</dbReference>
<name>A0A2N9JBR1_9ACTN</name>
<dbReference type="SUPFAM" id="SSF53335">
    <property type="entry name" value="S-adenosyl-L-methionine-dependent methyltransferases"/>
    <property type="match status" value="1"/>
</dbReference>
<sequence length="274" mass="29752">MSGVNDRVEADREVRGAFLVRTGKTQQSWVDPDDPLRLEFEYVQRIAEILRVTILGRDRDARLRVVHLGGGGMTLPRWLCAVRPGTAQVVCEPDGELLAEVRRKLPLPPRSGIKVREVDGRSGLAAMPPDYADAVIVDAFDGLHVPGALATTEFFADVSRVLRSGGVLIMNLADESPFGWSRACLAGVAEHFRHALATAETSVWKGRRYGNFVLVAARSTLPVDALDAVSRQALFGYRALAGASLKRWIGGAAPFTDVAPRDSHGPTSGHTWYG</sequence>
<reference evidence="2 3" key="1">
    <citation type="submission" date="2018-02" db="EMBL/GenBank/DDBJ databases">
        <authorList>
            <person name="Cohen D.B."/>
            <person name="Kent A.D."/>
        </authorList>
    </citation>
    <scope>NUCLEOTIDE SEQUENCE [LARGE SCALE GENOMIC DNA]</scope>
    <source>
        <strain evidence="2">1</strain>
    </source>
</reference>
<dbReference type="PANTHER" id="PTHR43317">
    <property type="entry name" value="THERMOSPERMINE SYNTHASE ACAULIS5"/>
    <property type="match status" value="1"/>
</dbReference>